<name>A0A4S8M942_DENBC</name>
<feature type="compositionally biased region" description="Polar residues" evidence="1">
    <location>
        <begin position="115"/>
        <end position="126"/>
    </location>
</feature>
<dbReference type="Proteomes" id="UP000297245">
    <property type="component" value="Unassembled WGS sequence"/>
</dbReference>
<feature type="region of interest" description="Disordered" evidence="1">
    <location>
        <begin position="24"/>
        <end position="45"/>
    </location>
</feature>
<reference evidence="2 3" key="1">
    <citation type="journal article" date="2019" name="Nat. Ecol. Evol.">
        <title>Megaphylogeny resolves global patterns of mushroom evolution.</title>
        <authorList>
            <person name="Varga T."/>
            <person name="Krizsan K."/>
            <person name="Foldi C."/>
            <person name="Dima B."/>
            <person name="Sanchez-Garcia M."/>
            <person name="Sanchez-Ramirez S."/>
            <person name="Szollosi G.J."/>
            <person name="Szarkandi J.G."/>
            <person name="Papp V."/>
            <person name="Albert L."/>
            <person name="Andreopoulos W."/>
            <person name="Angelini C."/>
            <person name="Antonin V."/>
            <person name="Barry K.W."/>
            <person name="Bougher N.L."/>
            <person name="Buchanan P."/>
            <person name="Buyck B."/>
            <person name="Bense V."/>
            <person name="Catcheside P."/>
            <person name="Chovatia M."/>
            <person name="Cooper J."/>
            <person name="Damon W."/>
            <person name="Desjardin D."/>
            <person name="Finy P."/>
            <person name="Geml J."/>
            <person name="Haridas S."/>
            <person name="Hughes K."/>
            <person name="Justo A."/>
            <person name="Karasinski D."/>
            <person name="Kautmanova I."/>
            <person name="Kiss B."/>
            <person name="Kocsube S."/>
            <person name="Kotiranta H."/>
            <person name="LaButti K.M."/>
            <person name="Lechner B.E."/>
            <person name="Liimatainen K."/>
            <person name="Lipzen A."/>
            <person name="Lukacs Z."/>
            <person name="Mihaltcheva S."/>
            <person name="Morgado L.N."/>
            <person name="Niskanen T."/>
            <person name="Noordeloos M.E."/>
            <person name="Ohm R.A."/>
            <person name="Ortiz-Santana B."/>
            <person name="Ovrebo C."/>
            <person name="Racz N."/>
            <person name="Riley R."/>
            <person name="Savchenko A."/>
            <person name="Shiryaev A."/>
            <person name="Soop K."/>
            <person name="Spirin V."/>
            <person name="Szebenyi C."/>
            <person name="Tomsovsky M."/>
            <person name="Tulloss R.E."/>
            <person name="Uehling J."/>
            <person name="Grigoriev I.V."/>
            <person name="Vagvolgyi C."/>
            <person name="Papp T."/>
            <person name="Martin F.M."/>
            <person name="Miettinen O."/>
            <person name="Hibbett D.S."/>
            <person name="Nagy L.G."/>
        </authorList>
    </citation>
    <scope>NUCLEOTIDE SEQUENCE [LARGE SCALE GENOMIC DNA]</scope>
    <source>
        <strain evidence="2 3">CBS 962.96</strain>
    </source>
</reference>
<gene>
    <name evidence="2" type="ORF">K435DRAFT_795314</name>
</gene>
<feature type="compositionally biased region" description="Polar residues" evidence="1">
    <location>
        <begin position="135"/>
        <end position="166"/>
    </location>
</feature>
<feature type="region of interest" description="Disordered" evidence="1">
    <location>
        <begin position="106"/>
        <end position="167"/>
    </location>
</feature>
<proteinExistence type="predicted"/>
<evidence type="ECO:0000256" key="1">
    <source>
        <dbReference type="SAM" id="MobiDB-lite"/>
    </source>
</evidence>
<keyword evidence="3" id="KW-1185">Reference proteome</keyword>
<protein>
    <submittedName>
        <fullName evidence="2">Uncharacterized protein</fullName>
    </submittedName>
</protein>
<dbReference type="EMBL" id="ML179127">
    <property type="protein sequence ID" value="THU98906.1"/>
    <property type="molecule type" value="Genomic_DNA"/>
</dbReference>
<accession>A0A4S8M942</accession>
<evidence type="ECO:0000313" key="2">
    <source>
        <dbReference type="EMBL" id="THU98906.1"/>
    </source>
</evidence>
<dbReference type="OrthoDB" id="10668247at2759"/>
<evidence type="ECO:0000313" key="3">
    <source>
        <dbReference type="Proteomes" id="UP000297245"/>
    </source>
</evidence>
<organism evidence="2 3">
    <name type="scientific">Dendrothele bispora (strain CBS 962.96)</name>
    <dbReference type="NCBI Taxonomy" id="1314807"/>
    <lineage>
        <taxon>Eukaryota</taxon>
        <taxon>Fungi</taxon>
        <taxon>Dikarya</taxon>
        <taxon>Basidiomycota</taxon>
        <taxon>Agaricomycotina</taxon>
        <taxon>Agaricomycetes</taxon>
        <taxon>Agaricomycetidae</taxon>
        <taxon>Agaricales</taxon>
        <taxon>Agaricales incertae sedis</taxon>
        <taxon>Dendrothele</taxon>
    </lineage>
</organism>
<dbReference type="AlphaFoldDB" id="A0A4S8M942"/>
<sequence>MTVKDPAERERRREARLAMIQSALEEGAREGAGEMSSAQSGAPTSMQQLSDLFQATVSLQDSHHNLYDAHAEAEASYEHFQYTLSQLSDLYKPPSLPASPVRVYDSQRAPRTGDTLRTPSVATNSADSDKKRQALTPTLITVPQATQPATSGTIPSNVTQLPSPSTEFDPVLARQSALDPDEPQPSTLSETRKGFRAYVIYNGKNGCHVVYQHWVESQKGLRDGVFYFREDSKTGLLKGFNSLEDAERSYDEMKQSGILSLFQNPVDTRRENFVVVKGIRPGVYKNSSLGTDWDTGGVWWNDTSPIM</sequence>